<name>A0ACC0MQ75_RHOML</name>
<reference evidence="1" key="1">
    <citation type="submission" date="2022-02" db="EMBL/GenBank/DDBJ databases">
        <title>Plant Genome Project.</title>
        <authorList>
            <person name="Zhang R.-G."/>
        </authorList>
    </citation>
    <scope>NUCLEOTIDE SEQUENCE</scope>
    <source>
        <strain evidence="1">AT1</strain>
    </source>
</reference>
<dbReference type="EMBL" id="CM046395">
    <property type="protein sequence ID" value="KAI8543157.1"/>
    <property type="molecule type" value="Genomic_DNA"/>
</dbReference>
<gene>
    <name evidence="1" type="ORF">RHMOL_Rhmol08G0195700</name>
</gene>
<sequence>MVSRRLPRLKNRSTSQHGFLALGFLSIGACRDSIGLPRRFPPLLQCGNSFALPVDGVSYPHPKSAGMLFGL</sequence>
<proteinExistence type="predicted"/>
<evidence type="ECO:0000313" key="1">
    <source>
        <dbReference type="EMBL" id="KAI8543157.1"/>
    </source>
</evidence>
<dbReference type="Proteomes" id="UP001062846">
    <property type="component" value="Chromosome 8"/>
</dbReference>
<accession>A0ACC0MQ75</accession>
<comment type="caution">
    <text evidence="1">The sequence shown here is derived from an EMBL/GenBank/DDBJ whole genome shotgun (WGS) entry which is preliminary data.</text>
</comment>
<protein>
    <submittedName>
        <fullName evidence="1">Uncharacterized protein</fullName>
    </submittedName>
</protein>
<organism evidence="1 2">
    <name type="scientific">Rhododendron molle</name>
    <name type="common">Chinese azalea</name>
    <name type="synonym">Azalea mollis</name>
    <dbReference type="NCBI Taxonomy" id="49168"/>
    <lineage>
        <taxon>Eukaryota</taxon>
        <taxon>Viridiplantae</taxon>
        <taxon>Streptophyta</taxon>
        <taxon>Embryophyta</taxon>
        <taxon>Tracheophyta</taxon>
        <taxon>Spermatophyta</taxon>
        <taxon>Magnoliopsida</taxon>
        <taxon>eudicotyledons</taxon>
        <taxon>Gunneridae</taxon>
        <taxon>Pentapetalae</taxon>
        <taxon>asterids</taxon>
        <taxon>Ericales</taxon>
        <taxon>Ericaceae</taxon>
        <taxon>Ericoideae</taxon>
        <taxon>Rhodoreae</taxon>
        <taxon>Rhododendron</taxon>
    </lineage>
</organism>
<keyword evidence="2" id="KW-1185">Reference proteome</keyword>
<evidence type="ECO:0000313" key="2">
    <source>
        <dbReference type="Proteomes" id="UP001062846"/>
    </source>
</evidence>